<accession>A0A4S9VSG5</accession>
<dbReference type="EMBL" id="QZBJ01000100">
    <property type="protein sequence ID" value="THY69460.1"/>
    <property type="molecule type" value="Genomic_DNA"/>
</dbReference>
<gene>
    <name evidence="1" type="ORF">D6C94_09534</name>
</gene>
<reference evidence="1 2" key="1">
    <citation type="submission" date="2018-10" db="EMBL/GenBank/DDBJ databases">
        <title>Fifty Aureobasidium pullulans genomes reveal a recombining polyextremotolerant generalist.</title>
        <authorList>
            <person name="Gostincar C."/>
            <person name="Turk M."/>
            <person name="Zajc J."/>
            <person name="Gunde-Cimerman N."/>
        </authorList>
    </citation>
    <scope>NUCLEOTIDE SEQUENCE [LARGE SCALE GENOMIC DNA]</scope>
    <source>
        <strain evidence="1 2">EXF-4256</strain>
    </source>
</reference>
<dbReference type="Proteomes" id="UP000305064">
    <property type="component" value="Unassembled WGS sequence"/>
</dbReference>
<comment type="caution">
    <text evidence="1">The sequence shown here is derived from an EMBL/GenBank/DDBJ whole genome shotgun (WGS) entry which is preliminary data.</text>
</comment>
<organism evidence="1 2">
    <name type="scientific">Aureobasidium pullulans</name>
    <name type="common">Black yeast</name>
    <name type="synonym">Pullularia pullulans</name>
    <dbReference type="NCBI Taxonomy" id="5580"/>
    <lineage>
        <taxon>Eukaryota</taxon>
        <taxon>Fungi</taxon>
        <taxon>Dikarya</taxon>
        <taxon>Ascomycota</taxon>
        <taxon>Pezizomycotina</taxon>
        <taxon>Dothideomycetes</taxon>
        <taxon>Dothideomycetidae</taxon>
        <taxon>Dothideales</taxon>
        <taxon>Saccotheciaceae</taxon>
        <taxon>Aureobasidium</taxon>
    </lineage>
</organism>
<evidence type="ECO:0000313" key="2">
    <source>
        <dbReference type="Proteomes" id="UP000305064"/>
    </source>
</evidence>
<protein>
    <submittedName>
        <fullName evidence="1">Uncharacterized protein</fullName>
    </submittedName>
</protein>
<evidence type="ECO:0000313" key="1">
    <source>
        <dbReference type="EMBL" id="THY69460.1"/>
    </source>
</evidence>
<dbReference type="AlphaFoldDB" id="A0A4S9VSG5"/>
<sequence length="191" mass="21348">MPNKEDLVPGGSWVSVPGTDARSGLCALSLAMATNGSVTRARIWDPRPDPRSGTRAIEVLNCTLLKAVWEGDVILRSPEFLTSQPSKLLSILAVSRTVHLWKQSAYLHLMRYRLYIEKEGQIIKLCNPQVKTHRNALIRCANGRWEAFTYFKQDVSEISVDKLKLTSAPSLTSITRDPFATHQDNDPSDTN</sequence>
<proteinExistence type="predicted"/>
<name>A0A4S9VSG5_AURPU</name>